<dbReference type="InterPro" id="IPR001240">
    <property type="entry name" value="PRAI_dom"/>
</dbReference>
<dbReference type="RefSeq" id="WP_112353181.1">
    <property type="nucleotide sequence ID" value="NZ_LS483452.1"/>
</dbReference>
<keyword evidence="13" id="KW-0511">Multifunctional enzyme</keyword>
<dbReference type="GO" id="GO:0004640">
    <property type="term" value="F:phosphoribosylanthranilate isomerase activity"/>
    <property type="evidence" value="ECO:0007669"/>
    <property type="project" value="UniProtKB-UniRule"/>
</dbReference>
<dbReference type="SUPFAM" id="SSF51366">
    <property type="entry name" value="Ribulose-phoshate binding barrel"/>
    <property type="match status" value="2"/>
</dbReference>
<evidence type="ECO:0000256" key="7">
    <source>
        <dbReference type="ARBA" id="ARBA00022605"/>
    </source>
</evidence>
<proteinExistence type="inferred from homology"/>
<comment type="catalytic activity">
    <reaction evidence="2 15">
        <text>1-(2-carboxyphenylamino)-1-deoxy-D-ribulose 5-phosphate + H(+) = (1S,2R)-1-C-(indol-3-yl)glycerol 3-phosphate + CO2 + H2O</text>
        <dbReference type="Rhea" id="RHEA:23476"/>
        <dbReference type="ChEBI" id="CHEBI:15377"/>
        <dbReference type="ChEBI" id="CHEBI:15378"/>
        <dbReference type="ChEBI" id="CHEBI:16526"/>
        <dbReference type="ChEBI" id="CHEBI:58613"/>
        <dbReference type="ChEBI" id="CHEBI:58866"/>
        <dbReference type="EC" id="4.1.1.48"/>
    </reaction>
</comment>
<dbReference type="InterPro" id="IPR001468">
    <property type="entry name" value="Indole-3-GlycerolPSynthase_CS"/>
</dbReference>
<evidence type="ECO:0000313" key="21">
    <source>
        <dbReference type="Proteomes" id="UP000250123"/>
    </source>
</evidence>
<evidence type="ECO:0000256" key="1">
    <source>
        <dbReference type="ARBA" id="ARBA00001164"/>
    </source>
</evidence>
<dbReference type="HAMAP" id="MF_00135">
    <property type="entry name" value="PRAI"/>
    <property type="match status" value="1"/>
</dbReference>
<comment type="similarity">
    <text evidence="16">Belongs to the TrpF family.</text>
</comment>
<dbReference type="GO" id="GO:0004425">
    <property type="term" value="F:indole-3-glycerol-phosphate synthase activity"/>
    <property type="evidence" value="ECO:0007669"/>
    <property type="project" value="UniProtKB-UniRule"/>
</dbReference>
<comment type="pathway">
    <text evidence="4 15">Amino-acid biosynthesis; L-tryptophan biosynthesis; L-tryptophan from chorismate: step 4/5.</text>
</comment>
<dbReference type="FunFam" id="3.20.20.70:FF:000024">
    <property type="entry name" value="Indole-3-glycerol phosphate synthase"/>
    <property type="match status" value="1"/>
</dbReference>
<name>A0A330M5G9_9GAMM</name>
<keyword evidence="8 15" id="KW-0210">Decarboxylase</keyword>
<keyword evidence="9 15" id="KW-0822">Tryptophan biosynthesis</keyword>
<evidence type="ECO:0000256" key="8">
    <source>
        <dbReference type="ARBA" id="ARBA00022793"/>
    </source>
</evidence>
<dbReference type="EC" id="5.3.1.24" evidence="16"/>
<evidence type="ECO:0000259" key="18">
    <source>
        <dbReference type="Pfam" id="PF00218"/>
    </source>
</evidence>
<accession>A0A330M5G9</accession>
<comment type="pathway">
    <text evidence="3 16">Amino-acid biosynthesis; L-tryptophan biosynthesis; L-tryptophan from chorismate: step 3/5.</text>
</comment>
<dbReference type="PROSITE" id="PS00614">
    <property type="entry name" value="IGPS"/>
    <property type="match status" value="1"/>
</dbReference>
<feature type="domain" description="Indole-3-glycerol phosphate synthase" evidence="18">
    <location>
        <begin position="29"/>
        <end position="274"/>
    </location>
</feature>
<evidence type="ECO:0000256" key="17">
    <source>
        <dbReference type="SAM" id="MobiDB-lite"/>
    </source>
</evidence>
<keyword evidence="10 15" id="KW-0057">Aromatic amino acid biosynthesis</keyword>
<dbReference type="PANTHER" id="PTHR22854">
    <property type="entry name" value="TRYPTOPHAN BIOSYNTHESIS PROTEIN"/>
    <property type="match status" value="1"/>
</dbReference>
<evidence type="ECO:0000256" key="4">
    <source>
        <dbReference type="ARBA" id="ARBA00004696"/>
    </source>
</evidence>
<evidence type="ECO:0000256" key="11">
    <source>
        <dbReference type="ARBA" id="ARBA00023235"/>
    </source>
</evidence>
<evidence type="ECO:0000256" key="10">
    <source>
        <dbReference type="ARBA" id="ARBA00023141"/>
    </source>
</evidence>
<evidence type="ECO:0000256" key="15">
    <source>
        <dbReference type="HAMAP-Rule" id="MF_00134"/>
    </source>
</evidence>
<dbReference type="OrthoDB" id="9804217at2"/>
<evidence type="ECO:0000256" key="12">
    <source>
        <dbReference type="ARBA" id="ARBA00023239"/>
    </source>
</evidence>
<dbReference type="NCBIfam" id="NF006945">
    <property type="entry name" value="PRK09427.1"/>
    <property type="match status" value="1"/>
</dbReference>
<dbReference type="CDD" id="cd00405">
    <property type="entry name" value="PRAI"/>
    <property type="match status" value="1"/>
</dbReference>
<dbReference type="PANTHER" id="PTHR22854:SF2">
    <property type="entry name" value="INDOLE-3-GLYCEROL-PHOSPHATE SYNTHASE"/>
    <property type="match status" value="1"/>
</dbReference>
<dbReference type="Gene3D" id="3.20.20.70">
    <property type="entry name" value="Aldolase class I"/>
    <property type="match status" value="2"/>
</dbReference>
<evidence type="ECO:0000256" key="14">
    <source>
        <dbReference type="ARBA" id="ARBA00025592"/>
    </source>
</evidence>
<comment type="similarity">
    <text evidence="5">In the N-terminal section; belongs to the TrpC family.</text>
</comment>
<keyword evidence="7 15" id="KW-0028">Amino-acid biosynthesis</keyword>
<dbReference type="Pfam" id="PF00697">
    <property type="entry name" value="PRAI"/>
    <property type="match status" value="1"/>
</dbReference>
<evidence type="ECO:0000256" key="5">
    <source>
        <dbReference type="ARBA" id="ARBA00007902"/>
    </source>
</evidence>
<dbReference type="InterPro" id="IPR011060">
    <property type="entry name" value="RibuloseP-bd_barrel"/>
</dbReference>
<keyword evidence="11 16" id="KW-0413">Isomerase</keyword>
<feature type="domain" description="N-(5'phosphoribosyl) anthranilate isomerase (PRAI)" evidence="19">
    <location>
        <begin position="279"/>
        <end position="490"/>
    </location>
</feature>
<dbReference type="KEGG" id="sbk:SHEWBE_3252"/>
<dbReference type="AlphaFoldDB" id="A0A330M5G9"/>
<evidence type="ECO:0000256" key="6">
    <source>
        <dbReference type="ARBA" id="ARBA00009847"/>
    </source>
</evidence>
<dbReference type="InterPro" id="IPR045186">
    <property type="entry name" value="Indole-3-glycerol_P_synth"/>
</dbReference>
<dbReference type="InterPro" id="IPR013798">
    <property type="entry name" value="Indole-3-glycerol_P_synth_dom"/>
</dbReference>
<comment type="function">
    <text evidence="14">Bifunctional enzyme that catalyzes two sequential steps of tryptophan biosynthetic pathway. The first reaction is catalyzed by the isomerase, coded by the TrpF domain; the second reaction is catalyzed by the synthase, coded by the TrpC domain.</text>
</comment>
<comment type="similarity">
    <text evidence="15">Belongs to the TrpC family.</text>
</comment>
<comment type="catalytic activity">
    <reaction evidence="1 16">
        <text>N-(5-phospho-beta-D-ribosyl)anthranilate = 1-(2-carboxyphenylamino)-1-deoxy-D-ribulose 5-phosphate</text>
        <dbReference type="Rhea" id="RHEA:21540"/>
        <dbReference type="ChEBI" id="CHEBI:18277"/>
        <dbReference type="ChEBI" id="CHEBI:58613"/>
        <dbReference type="EC" id="5.3.1.24"/>
    </reaction>
</comment>
<dbReference type="Proteomes" id="UP000250123">
    <property type="component" value="Chromosome SHEWBE"/>
</dbReference>
<comment type="similarity">
    <text evidence="6">In the C-terminal section; belongs to the TrpF family.</text>
</comment>
<evidence type="ECO:0000256" key="16">
    <source>
        <dbReference type="HAMAP-Rule" id="MF_00135"/>
    </source>
</evidence>
<evidence type="ECO:0000256" key="9">
    <source>
        <dbReference type="ARBA" id="ARBA00022822"/>
    </source>
</evidence>
<dbReference type="EMBL" id="LS483452">
    <property type="protein sequence ID" value="SQH77215.1"/>
    <property type="molecule type" value="Genomic_DNA"/>
</dbReference>
<evidence type="ECO:0000256" key="2">
    <source>
        <dbReference type="ARBA" id="ARBA00001633"/>
    </source>
</evidence>
<protein>
    <recommendedName>
        <fullName evidence="15 16">Multifunctional fusion protein</fullName>
    </recommendedName>
    <domain>
        <recommendedName>
            <fullName evidence="15">Indole-3-glycerol phosphate synthase</fullName>
            <shortName evidence="15">IGPS</shortName>
            <ecNumber evidence="15">4.1.1.48</ecNumber>
        </recommendedName>
    </domain>
    <domain>
        <recommendedName>
            <fullName evidence="16">N-(5'-phosphoribosyl)anthranilate isomerase</fullName>
            <shortName evidence="16">PRAI</shortName>
            <ecNumber evidence="16">5.3.1.24</ecNumber>
        </recommendedName>
    </domain>
</protein>
<sequence>MSSSIADINTNNRENSDSQQSPAETGNVLTRIVATKAAHIAALKLRFPEASLKPQISDRSLFEALRAPNAGFIFECKKASPSKGLIRADFDVEAIADVYNDYAAGISVLTDEQFFQGDMDYIPKVRARVKQPILCKDFFVDNYQVKLAAHQGADAILLMLSVLDDDQYRALAFEAAKYRLDILTEVSNEAELERAIALDANIIGINNRNLRDLSTDLATTEKLAPRIPADRVVISESGIYNQAQVRRLSPLVDGFLVGSSLMAAADLDLACRTLTLGHNKVCGLTSVEDANAVADAGAIYGGLIFAEKSPRHITPDKAKSLLAAHRASGKQLNFVGVFVNESAAVIAELASSLELFAVQLHGSESEYDIAQVRSALAAAGSQAKIWKAVAVNVAVDISAANAELSLPTNADRILFDSKSSKATGEQFGGTGLSFDWQQSLPNKQDAMLAGGLDADNASDASKQGFYGLDFNSGLESAPGVKDHQLIQSTFAALRQY</sequence>
<organism evidence="20 21">
    <name type="scientific">Shewanella benthica</name>
    <dbReference type="NCBI Taxonomy" id="43661"/>
    <lineage>
        <taxon>Bacteria</taxon>
        <taxon>Pseudomonadati</taxon>
        <taxon>Pseudomonadota</taxon>
        <taxon>Gammaproteobacteria</taxon>
        <taxon>Alteromonadales</taxon>
        <taxon>Shewanellaceae</taxon>
        <taxon>Shewanella</taxon>
    </lineage>
</organism>
<gene>
    <name evidence="15 20" type="primary">trpC</name>
    <name evidence="16" type="synonym">trpF</name>
    <name evidence="20" type="ORF">SHEWBE_3252</name>
</gene>
<dbReference type="GO" id="GO:0000162">
    <property type="term" value="P:L-tryptophan biosynthetic process"/>
    <property type="evidence" value="ECO:0007669"/>
    <property type="project" value="UniProtKB-UniRule"/>
</dbReference>
<feature type="region of interest" description="Disordered" evidence="17">
    <location>
        <begin position="1"/>
        <end position="25"/>
    </location>
</feature>
<dbReference type="HAMAP" id="MF_00134_B">
    <property type="entry name" value="IGPS_B"/>
    <property type="match status" value="1"/>
</dbReference>
<dbReference type="UniPathway" id="UPA00035">
    <property type="reaction ID" value="UER00042"/>
</dbReference>
<dbReference type="InterPro" id="IPR013785">
    <property type="entry name" value="Aldolase_TIM"/>
</dbReference>
<reference evidence="21" key="1">
    <citation type="submission" date="2018-06" db="EMBL/GenBank/DDBJ databases">
        <authorList>
            <person name="Cea G.-C."/>
            <person name="William W."/>
        </authorList>
    </citation>
    <scope>NUCLEOTIDE SEQUENCE [LARGE SCALE GENOMIC DNA]</scope>
    <source>
        <strain evidence="21">DB21MT-2</strain>
    </source>
</reference>
<dbReference type="Pfam" id="PF00218">
    <property type="entry name" value="IGPS"/>
    <property type="match status" value="1"/>
</dbReference>
<evidence type="ECO:0000256" key="3">
    <source>
        <dbReference type="ARBA" id="ARBA00004664"/>
    </source>
</evidence>
<evidence type="ECO:0000313" key="20">
    <source>
        <dbReference type="EMBL" id="SQH77215.1"/>
    </source>
</evidence>
<evidence type="ECO:0000259" key="19">
    <source>
        <dbReference type="Pfam" id="PF00697"/>
    </source>
</evidence>
<dbReference type="EC" id="4.1.1.48" evidence="15"/>
<keyword evidence="12 15" id="KW-0456">Lyase</keyword>
<evidence type="ECO:0000256" key="13">
    <source>
        <dbReference type="ARBA" id="ARBA00023268"/>
    </source>
</evidence>
<dbReference type="CDD" id="cd00331">
    <property type="entry name" value="IGPS"/>
    <property type="match status" value="1"/>
</dbReference>